<accession>A0A1Y1ZRT8</accession>
<keyword evidence="2" id="KW-1133">Transmembrane helix</keyword>
<protein>
    <submittedName>
        <fullName evidence="3">Uncharacterized protein</fullName>
    </submittedName>
</protein>
<feature type="transmembrane region" description="Helical" evidence="2">
    <location>
        <begin position="225"/>
        <end position="244"/>
    </location>
</feature>
<feature type="region of interest" description="Disordered" evidence="1">
    <location>
        <begin position="416"/>
        <end position="518"/>
    </location>
</feature>
<reference evidence="3 4" key="1">
    <citation type="submission" date="2016-07" db="EMBL/GenBank/DDBJ databases">
        <title>Pervasive Adenine N6-methylation of Active Genes in Fungi.</title>
        <authorList>
            <consortium name="DOE Joint Genome Institute"/>
            <person name="Mondo S.J."/>
            <person name="Dannebaum R.O."/>
            <person name="Kuo R.C."/>
            <person name="Labutti K."/>
            <person name="Haridas S."/>
            <person name="Kuo A."/>
            <person name="Salamov A."/>
            <person name="Ahrendt S.R."/>
            <person name="Lipzen A."/>
            <person name="Sullivan W."/>
            <person name="Andreopoulos W.B."/>
            <person name="Clum A."/>
            <person name="Lindquist E."/>
            <person name="Daum C."/>
            <person name="Ramamoorthy G.K."/>
            <person name="Gryganskyi A."/>
            <person name="Culley D."/>
            <person name="Magnuson J.K."/>
            <person name="James T.Y."/>
            <person name="O'Malley M.A."/>
            <person name="Stajich J.E."/>
            <person name="Spatafora J.W."/>
            <person name="Visel A."/>
            <person name="Grigoriev I.V."/>
        </authorList>
    </citation>
    <scope>NUCLEOTIDE SEQUENCE [LARGE SCALE GENOMIC DNA]</scope>
    <source>
        <strain evidence="3 4">CBS 115471</strain>
    </source>
</reference>
<dbReference type="EMBL" id="MCFA01000046">
    <property type="protein sequence ID" value="ORY12982.1"/>
    <property type="molecule type" value="Genomic_DNA"/>
</dbReference>
<sequence>MPALESASLLNNLVHRTVTATGPSFSQSTNATTSAINVVCAWPVSGQYGPGSRALYYVLVAACVFARKAVWLRNACLAAALLFPAVAAIHGIVLAAVHTDDAVDMDIYGAFQLCSIGILAAPITVRLSRTYFFDPGRNAIFLWTGLVLSGLLSLTVEFYRQNPAKCTQDDGGNPIPTNPKAFLHIQPSCGLRCSVEAGPYSPMRRGSANNIYVVPAPDKLTFNTAMLLAAACCIPAILSLVFMLNKILDLNWRRLNGDDGDQNDDLIEGTNGATIGKMRGVNSVIRALLGVVEIPLFGGAVLAILALGENNFFSPQVSFMTEPIASIGQWAPIAGTVLAVLGSGLSLLTTNVEEPLEDPMPGGSPMYQVPQSPSPSIGLVHTISTIRAPETTGNTRRKINRTLTAISTKLGTAAHHDVGEFKREGARDFPETPGEELRNPKLRQVRKSYNPQRDADGMVTPDLRGPRSRASSFISNGSENEHIERRDTTPEPARRRDTLEVPSPTFHHRGRSMSPRPP</sequence>
<feature type="transmembrane region" description="Helical" evidence="2">
    <location>
        <begin position="327"/>
        <end position="348"/>
    </location>
</feature>
<dbReference type="STRING" id="1231657.A0A1Y1ZRT8"/>
<name>A0A1Y1ZRT8_9PLEO</name>
<feature type="transmembrane region" description="Helical" evidence="2">
    <location>
        <begin position="54"/>
        <end position="70"/>
    </location>
</feature>
<feature type="transmembrane region" description="Helical" evidence="2">
    <location>
        <begin position="140"/>
        <end position="159"/>
    </location>
</feature>
<proteinExistence type="predicted"/>
<gene>
    <name evidence="3" type="ORF">BCR34DRAFT_282449</name>
</gene>
<dbReference type="Proteomes" id="UP000193144">
    <property type="component" value="Unassembled WGS sequence"/>
</dbReference>
<dbReference type="AlphaFoldDB" id="A0A1Y1ZRT8"/>
<feature type="transmembrane region" description="Helical" evidence="2">
    <location>
        <begin position="109"/>
        <end position="128"/>
    </location>
</feature>
<keyword evidence="2" id="KW-0812">Transmembrane</keyword>
<evidence type="ECO:0000256" key="1">
    <source>
        <dbReference type="SAM" id="MobiDB-lite"/>
    </source>
</evidence>
<keyword evidence="4" id="KW-1185">Reference proteome</keyword>
<dbReference type="OrthoDB" id="3021074at2759"/>
<evidence type="ECO:0000313" key="3">
    <source>
        <dbReference type="EMBL" id="ORY12982.1"/>
    </source>
</evidence>
<feature type="compositionally biased region" description="Basic and acidic residues" evidence="1">
    <location>
        <begin position="416"/>
        <end position="439"/>
    </location>
</feature>
<organism evidence="3 4">
    <name type="scientific">Clohesyomyces aquaticus</name>
    <dbReference type="NCBI Taxonomy" id="1231657"/>
    <lineage>
        <taxon>Eukaryota</taxon>
        <taxon>Fungi</taxon>
        <taxon>Dikarya</taxon>
        <taxon>Ascomycota</taxon>
        <taxon>Pezizomycotina</taxon>
        <taxon>Dothideomycetes</taxon>
        <taxon>Pleosporomycetidae</taxon>
        <taxon>Pleosporales</taxon>
        <taxon>Lindgomycetaceae</taxon>
        <taxon>Clohesyomyces</taxon>
    </lineage>
</organism>
<feature type="compositionally biased region" description="Polar residues" evidence="1">
    <location>
        <begin position="469"/>
        <end position="478"/>
    </location>
</feature>
<keyword evidence="2" id="KW-0472">Membrane</keyword>
<evidence type="ECO:0000313" key="4">
    <source>
        <dbReference type="Proteomes" id="UP000193144"/>
    </source>
</evidence>
<feature type="transmembrane region" description="Helical" evidence="2">
    <location>
        <begin position="77"/>
        <end position="97"/>
    </location>
</feature>
<comment type="caution">
    <text evidence="3">The sequence shown here is derived from an EMBL/GenBank/DDBJ whole genome shotgun (WGS) entry which is preliminary data.</text>
</comment>
<evidence type="ECO:0000256" key="2">
    <source>
        <dbReference type="SAM" id="Phobius"/>
    </source>
</evidence>
<feature type="compositionally biased region" description="Basic and acidic residues" evidence="1">
    <location>
        <begin position="479"/>
        <end position="499"/>
    </location>
</feature>
<feature type="transmembrane region" description="Helical" evidence="2">
    <location>
        <begin position="287"/>
        <end position="307"/>
    </location>
</feature>